<dbReference type="Proteomes" id="UP000294555">
    <property type="component" value="Unassembled WGS sequence"/>
</dbReference>
<dbReference type="AlphaFoldDB" id="A0A4R1NH13"/>
<reference evidence="1 2" key="1">
    <citation type="submission" date="2019-02" db="EMBL/GenBank/DDBJ databases">
        <title>Investigation of anaerobic lignin degradation for improved lignocellulosic biofuels.</title>
        <authorList>
            <person name="Deangelis K."/>
        </authorList>
    </citation>
    <scope>NUCLEOTIDE SEQUENCE [LARGE SCALE GENOMIC DNA]</scope>
    <source>
        <strain evidence="1 2">159R</strain>
    </source>
</reference>
<protein>
    <submittedName>
        <fullName evidence="1">Uncharacterized protein</fullName>
    </submittedName>
</protein>
<evidence type="ECO:0000313" key="2">
    <source>
        <dbReference type="Proteomes" id="UP000294555"/>
    </source>
</evidence>
<accession>A0A4R1NH13</accession>
<gene>
    <name evidence="1" type="ORF">EZJ58_5169</name>
</gene>
<dbReference type="RefSeq" id="WP_132926617.1">
    <property type="nucleotide sequence ID" value="NZ_SJOI01000001.1"/>
</dbReference>
<organism evidence="1 2">
    <name type="scientific">Sodalis ligni</name>
    <dbReference type="NCBI Taxonomy" id="2697027"/>
    <lineage>
        <taxon>Bacteria</taxon>
        <taxon>Pseudomonadati</taxon>
        <taxon>Pseudomonadota</taxon>
        <taxon>Gammaproteobacteria</taxon>
        <taxon>Enterobacterales</taxon>
        <taxon>Bruguierivoracaceae</taxon>
        <taxon>Sodalis</taxon>
    </lineage>
</organism>
<sequence>MKEINFPCETAVIFRDTIFLIRLQGKSDLCQQMEMATGWFKRWFSAPEDEVKAALFVSFGGLYLDYKQTMERAA</sequence>
<dbReference type="EMBL" id="SJOI01000001">
    <property type="protein sequence ID" value="TCL06872.1"/>
    <property type="molecule type" value="Genomic_DNA"/>
</dbReference>
<keyword evidence="2" id="KW-1185">Reference proteome</keyword>
<comment type="caution">
    <text evidence="1">The sequence shown here is derived from an EMBL/GenBank/DDBJ whole genome shotgun (WGS) entry which is preliminary data.</text>
</comment>
<proteinExistence type="predicted"/>
<evidence type="ECO:0000313" key="1">
    <source>
        <dbReference type="EMBL" id="TCL06872.1"/>
    </source>
</evidence>
<dbReference type="OrthoDB" id="6637553at2"/>
<name>A0A4R1NH13_9GAMM</name>